<dbReference type="EMBL" id="JAXCLA010000007">
    <property type="protein sequence ID" value="MDY0747192.1"/>
    <property type="molecule type" value="Genomic_DNA"/>
</dbReference>
<dbReference type="InterPro" id="IPR050109">
    <property type="entry name" value="HTH-type_TetR-like_transc_reg"/>
</dbReference>
<accession>A0ABU5DQ71</accession>
<dbReference type="Gene3D" id="1.10.357.10">
    <property type="entry name" value="Tetracycline Repressor, domain 2"/>
    <property type="match status" value="1"/>
</dbReference>
<evidence type="ECO:0000256" key="2">
    <source>
        <dbReference type="PROSITE-ProRule" id="PRU00335"/>
    </source>
</evidence>
<reference evidence="5 6" key="1">
    <citation type="submission" date="2023-11" db="EMBL/GenBank/DDBJ databases">
        <title>Paucibacter sp. nov., isolated from fresh soil in Korea.</title>
        <authorList>
            <person name="Le N.T.T."/>
        </authorList>
    </citation>
    <scope>NUCLEOTIDE SEQUENCE [LARGE SCALE GENOMIC DNA]</scope>
    <source>
        <strain evidence="5 6">R3-3</strain>
    </source>
</reference>
<dbReference type="InterPro" id="IPR039536">
    <property type="entry name" value="TetR_C_Proteobacteria"/>
</dbReference>
<dbReference type="PROSITE" id="PS50977">
    <property type="entry name" value="HTH_TETR_2"/>
    <property type="match status" value="1"/>
</dbReference>
<dbReference type="InterPro" id="IPR036271">
    <property type="entry name" value="Tet_transcr_reg_TetR-rel_C_sf"/>
</dbReference>
<dbReference type="PANTHER" id="PTHR30055">
    <property type="entry name" value="HTH-TYPE TRANSCRIPTIONAL REGULATOR RUTR"/>
    <property type="match status" value="1"/>
</dbReference>
<evidence type="ECO:0000259" key="4">
    <source>
        <dbReference type="PROSITE" id="PS50977"/>
    </source>
</evidence>
<comment type="caution">
    <text evidence="5">The sequence shown here is derived from an EMBL/GenBank/DDBJ whole genome shotgun (WGS) entry which is preliminary data.</text>
</comment>
<dbReference type="Proteomes" id="UP001285263">
    <property type="component" value="Unassembled WGS sequence"/>
</dbReference>
<protein>
    <submittedName>
        <fullName evidence="5">TetR/AcrR family transcriptional regulator</fullName>
    </submittedName>
</protein>
<dbReference type="PANTHER" id="PTHR30055:SF146">
    <property type="entry name" value="HTH-TYPE TRANSCRIPTIONAL DUAL REGULATOR CECR"/>
    <property type="match status" value="1"/>
</dbReference>
<dbReference type="Pfam" id="PF14246">
    <property type="entry name" value="TetR_C_7"/>
    <property type="match status" value="1"/>
</dbReference>
<keyword evidence="1 2" id="KW-0238">DNA-binding</keyword>
<dbReference type="InterPro" id="IPR009057">
    <property type="entry name" value="Homeodomain-like_sf"/>
</dbReference>
<dbReference type="Pfam" id="PF00440">
    <property type="entry name" value="TetR_N"/>
    <property type="match status" value="1"/>
</dbReference>
<dbReference type="SUPFAM" id="SSF48498">
    <property type="entry name" value="Tetracyclin repressor-like, C-terminal domain"/>
    <property type="match status" value="1"/>
</dbReference>
<evidence type="ECO:0000313" key="5">
    <source>
        <dbReference type="EMBL" id="MDY0747192.1"/>
    </source>
</evidence>
<name>A0ABU5DQ71_9BURK</name>
<evidence type="ECO:0000256" key="1">
    <source>
        <dbReference type="ARBA" id="ARBA00023125"/>
    </source>
</evidence>
<feature type="compositionally biased region" description="Basic residues" evidence="3">
    <location>
        <begin position="9"/>
        <end position="19"/>
    </location>
</feature>
<dbReference type="SUPFAM" id="SSF46689">
    <property type="entry name" value="Homeodomain-like"/>
    <property type="match status" value="1"/>
</dbReference>
<evidence type="ECO:0000256" key="3">
    <source>
        <dbReference type="SAM" id="MobiDB-lite"/>
    </source>
</evidence>
<feature type="DNA-binding region" description="H-T-H motif" evidence="2">
    <location>
        <begin position="50"/>
        <end position="69"/>
    </location>
</feature>
<gene>
    <name evidence="5" type="ORF">SNE35_21980</name>
</gene>
<feature type="region of interest" description="Disordered" evidence="3">
    <location>
        <begin position="1"/>
        <end position="25"/>
    </location>
</feature>
<dbReference type="RefSeq" id="WP_320425151.1">
    <property type="nucleotide sequence ID" value="NZ_JAXCLA010000007.1"/>
</dbReference>
<organism evidence="5 6">
    <name type="scientific">Roseateles agri</name>
    <dbReference type="NCBI Taxonomy" id="3098619"/>
    <lineage>
        <taxon>Bacteria</taxon>
        <taxon>Pseudomonadati</taxon>
        <taxon>Pseudomonadota</taxon>
        <taxon>Betaproteobacteria</taxon>
        <taxon>Burkholderiales</taxon>
        <taxon>Sphaerotilaceae</taxon>
        <taxon>Roseateles</taxon>
    </lineage>
</organism>
<feature type="domain" description="HTH tetR-type" evidence="4">
    <location>
        <begin position="27"/>
        <end position="87"/>
    </location>
</feature>
<dbReference type="InterPro" id="IPR001647">
    <property type="entry name" value="HTH_TetR"/>
</dbReference>
<proteinExistence type="predicted"/>
<sequence>MVTTTTASSKKKPVRKTAGRPRADEVEARADELARIAGKLFLEKGYSKVSLEMIAREARVAVRTIYVKFGGKPGLLSALLLAKREKYFSGLDLAQDPRPLQEVIGDFSARFYELICSEEALALQRMLAAESCTNPEFVRTFFEQGPNRTRATIAAYLDRPDVRAQLREDVAHELLPVFLINCILGDQLTLMLLRPALPSPEQRAKELAQRLDLFYKAVLR</sequence>
<keyword evidence="6" id="KW-1185">Reference proteome</keyword>
<evidence type="ECO:0000313" key="6">
    <source>
        <dbReference type="Proteomes" id="UP001285263"/>
    </source>
</evidence>